<accession>A0A0F4I3S1</accession>
<organism evidence="4 5">
    <name type="scientific">Streptomyces katrae</name>
    <dbReference type="NCBI Taxonomy" id="68223"/>
    <lineage>
        <taxon>Bacteria</taxon>
        <taxon>Bacillati</taxon>
        <taxon>Actinomycetota</taxon>
        <taxon>Actinomycetes</taxon>
        <taxon>Kitasatosporales</taxon>
        <taxon>Streptomycetaceae</taxon>
        <taxon>Streptomyces</taxon>
    </lineage>
</organism>
<dbReference type="RefSeq" id="WP_045952682.1">
    <property type="nucleotide sequence ID" value="NZ_JZWV01001736.1"/>
</dbReference>
<evidence type="ECO:0000259" key="3">
    <source>
        <dbReference type="PROSITE" id="PS52004"/>
    </source>
</evidence>
<dbReference type="PANTHER" id="PTHR43775">
    <property type="entry name" value="FATTY ACID SYNTHASE"/>
    <property type="match status" value="1"/>
</dbReference>
<keyword evidence="2" id="KW-0511">Multifunctional enzyme</keyword>
<dbReference type="Pfam" id="PF00109">
    <property type="entry name" value="ketoacyl-synt"/>
    <property type="match status" value="1"/>
</dbReference>
<evidence type="ECO:0000313" key="4">
    <source>
        <dbReference type="EMBL" id="KJY16567.1"/>
    </source>
</evidence>
<dbReference type="InterPro" id="IPR020841">
    <property type="entry name" value="PKS_Beta-ketoAc_synthase_dom"/>
</dbReference>
<protein>
    <recommendedName>
        <fullName evidence="3">Ketosynthase family 3 (KS3) domain-containing protein</fullName>
    </recommendedName>
</protein>
<feature type="non-terminal residue" evidence="4">
    <location>
        <position position="90"/>
    </location>
</feature>
<evidence type="ECO:0000313" key="5">
    <source>
        <dbReference type="Proteomes" id="UP000033551"/>
    </source>
</evidence>
<reference evidence="4 5" key="1">
    <citation type="submission" date="2015-02" db="EMBL/GenBank/DDBJ databases">
        <authorList>
            <person name="Ju K.-S."/>
            <person name="Doroghazi J.R."/>
            <person name="Metcalf W."/>
        </authorList>
    </citation>
    <scope>NUCLEOTIDE SEQUENCE [LARGE SCALE GENOMIC DNA]</scope>
    <source>
        <strain evidence="4 5">NRRL ISP-5550</strain>
    </source>
</reference>
<dbReference type="GO" id="GO:0004312">
    <property type="term" value="F:fatty acid synthase activity"/>
    <property type="evidence" value="ECO:0007669"/>
    <property type="project" value="TreeGrafter"/>
</dbReference>
<dbReference type="SUPFAM" id="SSF53901">
    <property type="entry name" value="Thiolase-like"/>
    <property type="match status" value="1"/>
</dbReference>
<dbReference type="InterPro" id="IPR050091">
    <property type="entry name" value="PKS_NRPS_Biosynth_Enz"/>
</dbReference>
<dbReference type="OrthoDB" id="4321811at2"/>
<evidence type="ECO:0000256" key="2">
    <source>
        <dbReference type="ARBA" id="ARBA00023268"/>
    </source>
</evidence>
<proteinExistence type="predicted"/>
<dbReference type="EMBL" id="JZWV01001736">
    <property type="protein sequence ID" value="KJY16567.1"/>
    <property type="molecule type" value="Genomic_DNA"/>
</dbReference>
<sequence>FFGISPREALAMDPQQRLLLQATWEAFERAGIDPKAMKGSRTGVFAGLMYRDYLTRLSSIPQELEGFRGTASSGSVASGRVSYLFGLEGP</sequence>
<dbReference type="PROSITE" id="PS52004">
    <property type="entry name" value="KS3_2"/>
    <property type="match status" value="1"/>
</dbReference>
<feature type="domain" description="Ketosynthase family 3 (KS3)" evidence="3">
    <location>
        <begin position="1"/>
        <end position="90"/>
    </location>
</feature>
<dbReference type="GO" id="GO:0006633">
    <property type="term" value="P:fatty acid biosynthetic process"/>
    <property type="evidence" value="ECO:0007669"/>
    <property type="project" value="TreeGrafter"/>
</dbReference>
<comment type="caution">
    <text evidence="4">The sequence shown here is derived from an EMBL/GenBank/DDBJ whole genome shotgun (WGS) entry which is preliminary data.</text>
</comment>
<feature type="non-terminal residue" evidence="4">
    <location>
        <position position="1"/>
    </location>
</feature>
<dbReference type="PANTHER" id="PTHR43775:SF51">
    <property type="entry name" value="INACTIVE PHENOLPHTHIOCEROL SYNTHESIS POLYKETIDE SYNTHASE TYPE I PKS1-RELATED"/>
    <property type="match status" value="1"/>
</dbReference>
<gene>
    <name evidence="4" type="ORF">VR44_40380</name>
</gene>
<evidence type="ECO:0000256" key="1">
    <source>
        <dbReference type="ARBA" id="ARBA00022679"/>
    </source>
</evidence>
<keyword evidence="1" id="KW-0808">Transferase</keyword>
<dbReference type="AlphaFoldDB" id="A0A0F4I3S1"/>
<keyword evidence="5" id="KW-1185">Reference proteome</keyword>
<name>A0A0F4I3S1_9ACTN</name>
<dbReference type="InterPro" id="IPR014030">
    <property type="entry name" value="Ketoacyl_synth_N"/>
</dbReference>
<dbReference type="Proteomes" id="UP000033551">
    <property type="component" value="Unassembled WGS sequence"/>
</dbReference>
<dbReference type="Gene3D" id="3.40.47.10">
    <property type="match status" value="1"/>
</dbReference>
<dbReference type="InterPro" id="IPR016039">
    <property type="entry name" value="Thiolase-like"/>
</dbReference>